<keyword evidence="10" id="KW-1185">Reference proteome</keyword>
<dbReference type="InterPro" id="IPR019585">
    <property type="entry name" value="Rpn7/CSN1"/>
</dbReference>
<feature type="coiled-coil region" evidence="7">
    <location>
        <begin position="104"/>
        <end position="131"/>
    </location>
</feature>
<protein>
    <recommendedName>
        <fullName evidence="8">PCI domain-containing protein</fullName>
    </recommendedName>
</protein>
<dbReference type="Pfam" id="PF10602">
    <property type="entry name" value="RPN7"/>
    <property type="match status" value="1"/>
</dbReference>
<dbReference type="GO" id="GO:0005737">
    <property type="term" value="C:cytoplasm"/>
    <property type="evidence" value="ECO:0007669"/>
    <property type="project" value="UniProtKB-SubCell"/>
</dbReference>
<accession>A0A8H3II84</accession>
<evidence type="ECO:0000256" key="7">
    <source>
        <dbReference type="SAM" id="Coils"/>
    </source>
</evidence>
<dbReference type="PROSITE" id="PS50250">
    <property type="entry name" value="PCI"/>
    <property type="match status" value="1"/>
</dbReference>
<evidence type="ECO:0000256" key="6">
    <source>
        <dbReference type="ARBA" id="ARBA00023242"/>
    </source>
</evidence>
<dbReference type="EMBL" id="CAJPDS010000029">
    <property type="protein sequence ID" value="CAF9921850.1"/>
    <property type="molecule type" value="Genomic_DNA"/>
</dbReference>
<dbReference type="PANTHER" id="PTHR14145">
    <property type="entry name" value="26S PROTESOME SUBUNIT 6"/>
    <property type="match status" value="1"/>
</dbReference>
<gene>
    <name evidence="9" type="ORF">HETSPECPRED_004651</name>
</gene>
<dbReference type="Proteomes" id="UP000664521">
    <property type="component" value="Unassembled WGS sequence"/>
</dbReference>
<feature type="domain" description="PCI" evidence="8">
    <location>
        <begin position="233"/>
        <end position="403"/>
    </location>
</feature>
<evidence type="ECO:0000256" key="5">
    <source>
        <dbReference type="ARBA" id="ARBA00022790"/>
    </source>
</evidence>
<evidence type="ECO:0000256" key="4">
    <source>
        <dbReference type="ARBA" id="ARBA00022490"/>
    </source>
</evidence>
<keyword evidence="7" id="KW-0175">Coiled coil</keyword>
<dbReference type="Gene3D" id="1.25.40.570">
    <property type="match status" value="1"/>
</dbReference>
<evidence type="ECO:0000256" key="3">
    <source>
        <dbReference type="ARBA" id="ARBA00008793"/>
    </source>
</evidence>
<keyword evidence="6" id="KW-0539">Nucleus</keyword>
<dbReference type="OrthoDB" id="422427at2759"/>
<dbReference type="PANTHER" id="PTHR14145:SF2">
    <property type="entry name" value="COP9 SIGNALOSOME COMPLEX SUBUNIT 1"/>
    <property type="match status" value="1"/>
</dbReference>
<comment type="caution">
    <text evidence="9">The sequence shown here is derived from an EMBL/GenBank/DDBJ whole genome shotgun (WGS) entry which is preliminary data.</text>
</comment>
<dbReference type="SMART" id="SM00088">
    <property type="entry name" value="PINT"/>
    <property type="match status" value="1"/>
</dbReference>
<evidence type="ECO:0000313" key="9">
    <source>
        <dbReference type="EMBL" id="CAF9921850.1"/>
    </source>
</evidence>
<dbReference type="AlphaFoldDB" id="A0A8H3II84"/>
<evidence type="ECO:0000313" key="10">
    <source>
        <dbReference type="Proteomes" id="UP000664521"/>
    </source>
</evidence>
<dbReference type="SUPFAM" id="SSF46785">
    <property type="entry name" value="Winged helix' DNA-binding domain"/>
    <property type="match status" value="1"/>
</dbReference>
<dbReference type="InterPro" id="IPR000717">
    <property type="entry name" value="PCI_dom"/>
</dbReference>
<dbReference type="InterPro" id="IPR045135">
    <property type="entry name" value="Rpn7_N"/>
</dbReference>
<dbReference type="GO" id="GO:0008180">
    <property type="term" value="C:COP9 signalosome"/>
    <property type="evidence" value="ECO:0007669"/>
    <property type="project" value="UniProtKB-KW"/>
</dbReference>
<sequence length="485" mass="54427">MAGHTEPVYFKRARQNGHIVVSDPPKFDLDAYIANYKGRTVFDRLLLIGSSSSYLYSEALKLAVKDAKAGSDVGRYDVATTKLHDIVPEDKDGIPDLAWVDKTSKKSKIDSDRLEQELKRYKNNLIHESVRMGYDDLGQHYHNIGDLSNSHKAYTKMRPSCTTTQHLLIMRLRLLKVAIDQQNWIQVQTNVQSIRQTGTKQPEVEKVTAKLSAAMGLASLASGNFKEAAKEFLNTDPRMAGAKMDGSDEESFNEVVTPNDIAVYGGLCALASMSREQLQSRVLDNSSFRNYLELEPHIRRAISFFVSGKYSSCLSILESYKSDYLLDIYLQKHVDTIYYEIRTKALRQYFIPFSHVTFSAIAAAFDTDEATIESELTSMIKKDQLDARINLVDRVLLARKQNPRSQVHADALALAKDYERTAHLRVLRMEILNAGLEVQKAKRRNHDDGGAWLGNAQDTSLGNSIAGDVFMPTVGKSLRSAYRGG</sequence>
<reference evidence="9" key="1">
    <citation type="submission" date="2021-03" db="EMBL/GenBank/DDBJ databases">
        <authorList>
            <person name="Tagirdzhanova G."/>
        </authorList>
    </citation>
    <scope>NUCLEOTIDE SEQUENCE</scope>
</reference>
<comment type="similarity">
    <text evidence="3">Belongs to the CSN1 family.</text>
</comment>
<evidence type="ECO:0000256" key="1">
    <source>
        <dbReference type="ARBA" id="ARBA00004123"/>
    </source>
</evidence>
<organism evidence="9 10">
    <name type="scientific">Heterodermia speciosa</name>
    <dbReference type="NCBI Taxonomy" id="116794"/>
    <lineage>
        <taxon>Eukaryota</taxon>
        <taxon>Fungi</taxon>
        <taxon>Dikarya</taxon>
        <taxon>Ascomycota</taxon>
        <taxon>Pezizomycotina</taxon>
        <taxon>Lecanoromycetes</taxon>
        <taxon>OSLEUM clade</taxon>
        <taxon>Lecanoromycetidae</taxon>
        <taxon>Caliciales</taxon>
        <taxon>Physciaceae</taxon>
        <taxon>Heterodermia</taxon>
    </lineage>
</organism>
<keyword evidence="5" id="KW-0736">Signalosome</keyword>
<comment type="subcellular location">
    <subcellularLocation>
        <location evidence="2">Cytoplasm</location>
    </subcellularLocation>
    <subcellularLocation>
        <location evidence="1">Nucleus</location>
    </subcellularLocation>
</comment>
<name>A0A8H3II84_9LECA</name>
<proteinExistence type="inferred from homology"/>
<dbReference type="InterPro" id="IPR036390">
    <property type="entry name" value="WH_DNA-bd_sf"/>
</dbReference>
<keyword evidence="4" id="KW-0963">Cytoplasm</keyword>
<evidence type="ECO:0000256" key="2">
    <source>
        <dbReference type="ARBA" id="ARBA00004496"/>
    </source>
</evidence>
<dbReference type="Pfam" id="PF01399">
    <property type="entry name" value="PCI"/>
    <property type="match status" value="1"/>
</dbReference>
<evidence type="ECO:0000259" key="8">
    <source>
        <dbReference type="PROSITE" id="PS50250"/>
    </source>
</evidence>